<keyword evidence="1" id="KW-0175">Coiled coil</keyword>
<proteinExistence type="predicted"/>
<gene>
    <name evidence="2" type="ORF">METZ01_LOCUS504024</name>
</gene>
<reference evidence="2" key="1">
    <citation type="submission" date="2018-05" db="EMBL/GenBank/DDBJ databases">
        <authorList>
            <person name="Lanie J.A."/>
            <person name="Ng W.-L."/>
            <person name="Kazmierczak K.M."/>
            <person name="Andrzejewski T.M."/>
            <person name="Davidsen T.M."/>
            <person name="Wayne K.J."/>
            <person name="Tettelin H."/>
            <person name="Glass J.I."/>
            <person name="Rusch D."/>
            <person name="Podicherti R."/>
            <person name="Tsui H.-C.T."/>
            <person name="Winkler M.E."/>
        </authorList>
    </citation>
    <scope>NUCLEOTIDE SEQUENCE</scope>
</reference>
<sequence length="32" mass="3802">MLDDIIKQLEEFRQRLIDLTTRNNLLNANLST</sequence>
<name>A0A383E402_9ZZZZ</name>
<feature type="non-terminal residue" evidence="2">
    <location>
        <position position="32"/>
    </location>
</feature>
<evidence type="ECO:0000313" key="2">
    <source>
        <dbReference type="EMBL" id="SVE51170.1"/>
    </source>
</evidence>
<dbReference type="AlphaFoldDB" id="A0A383E402"/>
<feature type="coiled-coil region" evidence="1">
    <location>
        <begin position="2"/>
        <end position="29"/>
    </location>
</feature>
<protein>
    <submittedName>
        <fullName evidence="2">Uncharacterized protein</fullName>
    </submittedName>
</protein>
<organism evidence="2">
    <name type="scientific">marine metagenome</name>
    <dbReference type="NCBI Taxonomy" id="408172"/>
    <lineage>
        <taxon>unclassified sequences</taxon>
        <taxon>metagenomes</taxon>
        <taxon>ecological metagenomes</taxon>
    </lineage>
</organism>
<dbReference type="EMBL" id="UINC01222400">
    <property type="protein sequence ID" value="SVE51170.1"/>
    <property type="molecule type" value="Genomic_DNA"/>
</dbReference>
<evidence type="ECO:0000256" key="1">
    <source>
        <dbReference type="SAM" id="Coils"/>
    </source>
</evidence>
<accession>A0A383E402</accession>